<dbReference type="Proteomes" id="UP000013996">
    <property type="component" value="Unassembled WGS sequence"/>
</dbReference>
<sequence>MNIGKKISREDFMEFFRNIDELNQLTPDDRIEIFKSILLGSSDITKELLDDLLINYSVDNLGVIEFYNDEKQ</sequence>
<dbReference type="STRING" id="1249483.LEP1GSC202_0787"/>
<proteinExistence type="predicted"/>
<dbReference type="EMBL" id="AOGX02000015">
    <property type="protein sequence ID" value="EOQ89288.1"/>
    <property type="molecule type" value="Genomic_DNA"/>
</dbReference>
<organism evidence="1 2">
    <name type="scientific">Leptospira yanagawae serovar Saopaulo str. Sao Paulo = ATCC 700523</name>
    <dbReference type="NCBI Taxonomy" id="1249483"/>
    <lineage>
        <taxon>Bacteria</taxon>
        <taxon>Pseudomonadati</taxon>
        <taxon>Spirochaetota</taxon>
        <taxon>Spirochaetia</taxon>
        <taxon>Leptospirales</taxon>
        <taxon>Leptospiraceae</taxon>
        <taxon>Leptospira</taxon>
    </lineage>
</organism>
<evidence type="ECO:0000313" key="2">
    <source>
        <dbReference type="Proteomes" id="UP000013996"/>
    </source>
</evidence>
<name>A0A5E8HF28_9LEPT</name>
<evidence type="ECO:0000313" key="1">
    <source>
        <dbReference type="EMBL" id="EOQ89288.1"/>
    </source>
</evidence>
<reference evidence="1 2" key="1">
    <citation type="submission" date="2013-04" db="EMBL/GenBank/DDBJ databases">
        <authorList>
            <person name="Harkins D.M."/>
            <person name="Durkin A.S."/>
            <person name="Brinkac L.M."/>
            <person name="Haft D.H."/>
            <person name="Selengut J.D."/>
            <person name="Sanka R."/>
            <person name="DePew J."/>
            <person name="Purushe J."/>
            <person name="Hartskeerl R.A."/>
            <person name="Ahmed A."/>
            <person name="van der Linden H."/>
            <person name="Goris M.G.A."/>
            <person name="Vinetz J.M."/>
            <person name="Sutton G.G."/>
            <person name="Nierman W.C."/>
            <person name="Fouts D.E."/>
        </authorList>
    </citation>
    <scope>NUCLEOTIDE SEQUENCE [LARGE SCALE GENOMIC DNA]</scope>
    <source>
        <strain evidence="1 2">Sao Paulo</strain>
    </source>
</reference>
<comment type="caution">
    <text evidence="1">The sequence shown here is derived from an EMBL/GenBank/DDBJ whole genome shotgun (WGS) entry which is preliminary data.</text>
</comment>
<accession>A0A5E8HF28</accession>
<protein>
    <submittedName>
        <fullName evidence="1">Uncharacterized protein</fullName>
    </submittedName>
</protein>
<gene>
    <name evidence="1" type="ORF">LEP1GSC202_0787</name>
</gene>
<dbReference type="AlphaFoldDB" id="A0A5E8HF28"/>